<dbReference type="SMART" id="SM01040">
    <property type="entry name" value="Bro-N"/>
    <property type="match status" value="1"/>
</dbReference>
<accession>A0A7K3NKE2</accession>
<dbReference type="PROSITE" id="PS51750">
    <property type="entry name" value="BRO_N"/>
    <property type="match status" value="1"/>
</dbReference>
<evidence type="ECO:0000313" key="2">
    <source>
        <dbReference type="EMBL" id="NDY56671.1"/>
    </source>
</evidence>
<name>A0A7K3NKE2_9BACT</name>
<comment type="caution">
    <text evidence="2">The sequence shown here is derived from an EMBL/GenBank/DDBJ whole genome shotgun (WGS) entry which is preliminary data.</text>
</comment>
<dbReference type="PANTHER" id="PTHR36180">
    <property type="entry name" value="DNA-BINDING PROTEIN-RELATED-RELATED"/>
    <property type="match status" value="1"/>
</dbReference>
<feature type="domain" description="Bro-N" evidence="1">
    <location>
        <begin position="1"/>
        <end position="105"/>
    </location>
</feature>
<dbReference type="EMBL" id="JAAGRQ010000024">
    <property type="protein sequence ID" value="NDY56671.1"/>
    <property type="molecule type" value="Genomic_DNA"/>
</dbReference>
<dbReference type="AlphaFoldDB" id="A0A7K3NKE2"/>
<sequence length="250" mass="28235">MNAVQPFYFDGHEVRTIQDEQGEPWFLVKDVCAVLELGNVTEATRRLDEDERGSVVLNTLGGPQSMATVSESGLYSLIFTSRKPEARAFRKWVTGTVLPAIRKTGRFEARPEAAREIPPHVRTIPPSLRAQIMHSATQAARMFSGGSGDVYEHFHRLCDLICAGPAQFNSTTASYEGVFNEWADRSLVRDQFARVQCKDLYASFVEWCESQGHIAPSLRRFGAWMRDNYARYDSRVIYYCGIRLASSLPQ</sequence>
<dbReference type="PANTHER" id="PTHR36180:SF2">
    <property type="entry name" value="BRO FAMILY PROTEIN"/>
    <property type="match status" value="1"/>
</dbReference>
<protein>
    <submittedName>
        <fullName evidence="2">BRO-like protein</fullName>
    </submittedName>
</protein>
<gene>
    <name evidence="2" type="ORF">G3N56_07930</name>
</gene>
<keyword evidence="3" id="KW-1185">Reference proteome</keyword>
<evidence type="ECO:0000313" key="3">
    <source>
        <dbReference type="Proteomes" id="UP000469724"/>
    </source>
</evidence>
<dbReference type="Proteomes" id="UP000469724">
    <property type="component" value="Unassembled WGS sequence"/>
</dbReference>
<reference evidence="2 3" key="1">
    <citation type="submission" date="2020-02" db="EMBL/GenBank/DDBJ databases">
        <title>Comparative genomics of sulfur disproportionating microorganisms.</title>
        <authorList>
            <person name="Ward L.M."/>
            <person name="Bertran E."/>
            <person name="Johnston D.T."/>
        </authorList>
    </citation>
    <scope>NUCLEOTIDE SEQUENCE [LARGE SCALE GENOMIC DNA]</scope>
    <source>
        <strain evidence="2 3">DSM 3696</strain>
    </source>
</reference>
<dbReference type="RefSeq" id="WP_163301724.1">
    <property type="nucleotide sequence ID" value="NZ_JAAGRQ010000024.1"/>
</dbReference>
<dbReference type="InterPro" id="IPR003497">
    <property type="entry name" value="BRO_N_domain"/>
</dbReference>
<proteinExistence type="predicted"/>
<evidence type="ECO:0000259" key="1">
    <source>
        <dbReference type="PROSITE" id="PS51750"/>
    </source>
</evidence>
<organism evidence="2 3">
    <name type="scientific">Desulfolutivibrio sulfodismutans</name>
    <dbReference type="NCBI Taxonomy" id="63561"/>
    <lineage>
        <taxon>Bacteria</taxon>
        <taxon>Pseudomonadati</taxon>
        <taxon>Thermodesulfobacteriota</taxon>
        <taxon>Desulfovibrionia</taxon>
        <taxon>Desulfovibrionales</taxon>
        <taxon>Desulfovibrionaceae</taxon>
        <taxon>Desulfolutivibrio</taxon>
    </lineage>
</organism>
<dbReference type="Pfam" id="PF02498">
    <property type="entry name" value="Bro-N"/>
    <property type="match status" value="1"/>
</dbReference>